<dbReference type="PANTHER" id="PTHR10683">
    <property type="entry name" value="TRANSALDOLASE"/>
    <property type="match status" value="1"/>
</dbReference>
<protein>
    <submittedName>
        <fullName evidence="2">Transaldolase</fullName>
        <ecNumber evidence="2">2.2.1.2</ecNumber>
    </submittedName>
</protein>
<dbReference type="GO" id="GO:0005975">
    <property type="term" value="P:carbohydrate metabolic process"/>
    <property type="evidence" value="ECO:0007669"/>
    <property type="project" value="InterPro"/>
</dbReference>
<comment type="caution">
    <text evidence="2">The sequence shown here is derived from an EMBL/GenBank/DDBJ whole genome shotgun (WGS) entry which is preliminary data.</text>
</comment>
<dbReference type="EC" id="2.2.1.2" evidence="2"/>
<dbReference type="InterPro" id="IPR001585">
    <property type="entry name" value="TAL/FSA"/>
</dbReference>
<sequence length="241" mass="26655">MLNPTIDDLKIKLFADGADLAGILEMYRDPKIKGFTTNPTLMRKAGVQNYEAFAKDLIGRVPDRPISLEVFADEFDEMERQARVIASWGDQVNVKIPVMNTKRESAAPLIEALSKDGIVLNITALMTVDQVREVGSALAEGTPAIVSVFAGRIADTGRDPTLAMRESLKVLSDRPKAELLWASPRELLNVFQADEIGCHIITATNDILKKLSSVGKDLHEFSRETVEMFYTDAQNAEFEIS</sequence>
<keyword evidence="3" id="KW-1185">Reference proteome</keyword>
<dbReference type="AlphaFoldDB" id="A0A7Y0HGC4"/>
<dbReference type="SUPFAM" id="SSF51569">
    <property type="entry name" value="Aldolase"/>
    <property type="match status" value="1"/>
</dbReference>
<dbReference type="EMBL" id="JABBNT010000009">
    <property type="protein sequence ID" value="NMM46731.1"/>
    <property type="molecule type" value="Genomic_DNA"/>
</dbReference>
<organism evidence="2 3">
    <name type="scientific">Pacificispira spongiicola</name>
    <dbReference type="NCBI Taxonomy" id="2729598"/>
    <lineage>
        <taxon>Bacteria</taxon>
        <taxon>Pseudomonadati</taxon>
        <taxon>Pseudomonadota</taxon>
        <taxon>Alphaproteobacteria</taxon>
        <taxon>Rhodospirillales</taxon>
        <taxon>Rhodospirillaceae</taxon>
        <taxon>Pacificispira</taxon>
    </lineage>
</organism>
<accession>A0A7Y0HGC4</accession>
<evidence type="ECO:0000313" key="2">
    <source>
        <dbReference type="EMBL" id="NMM46731.1"/>
    </source>
</evidence>
<keyword evidence="2" id="KW-0808">Transferase</keyword>
<dbReference type="InterPro" id="IPR013785">
    <property type="entry name" value="Aldolase_TIM"/>
</dbReference>
<gene>
    <name evidence="2" type="ORF">HH303_19740</name>
</gene>
<dbReference type="InterPro" id="IPR011861">
    <property type="entry name" value="Transald_staph-type"/>
</dbReference>
<dbReference type="Proteomes" id="UP000539372">
    <property type="component" value="Unassembled WGS sequence"/>
</dbReference>
<evidence type="ECO:0000313" key="3">
    <source>
        <dbReference type="Proteomes" id="UP000539372"/>
    </source>
</evidence>
<dbReference type="NCBIfam" id="TIGR02134">
    <property type="entry name" value="transald_staph"/>
    <property type="match status" value="1"/>
</dbReference>
<dbReference type="GO" id="GO:0004801">
    <property type="term" value="F:transaldolase activity"/>
    <property type="evidence" value="ECO:0007669"/>
    <property type="project" value="UniProtKB-EC"/>
</dbReference>
<proteinExistence type="predicted"/>
<dbReference type="PANTHER" id="PTHR10683:SF40">
    <property type="entry name" value="FRUCTOSE-6-PHOSPHATE ALDOLASE 1-RELATED"/>
    <property type="match status" value="1"/>
</dbReference>
<dbReference type="RefSeq" id="WP_169627142.1">
    <property type="nucleotide sequence ID" value="NZ_JABBNT010000009.1"/>
</dbReference>
<dbReference type="Gene3D" id="3.20.20.70">
    <property type="entry name" value="Aldolase class I"/>
    <property type="match status" value="1"/>
</dbReference>
<dbReference type="Pfam" id="PF00923">
    <property type="entry name" value="TAL_FSA"/>
    <property type="match status" value="1"/>
</dbReference>
<reference evidence="2 3" key="1">
    <citation type="submission" date="2020-04" db="EMBL/GenBank/DDBJ databases">
        <title>Rhodospirillaceae bacterium KN72 isolated from deep sea.</title>
        <authorList>
            <person name="Zhang D.-C."/>
        </authorList>
    </citation>
    <scope>NUCLEOTIDE SEQUENCE [LARGE SCALE GENOMIC DNA]</scope>
    <source>
        <strain evidence="2 3">KN72</strain>
    </source>
</reference>
<evidence type="ECO:0000256" key="1">
    <source>
        <dbReference type="ARBA" id="ARBA00023270"/>
    </source>
</evidence>
<keyword evidence="1" id="KW-0704">Schiff base</keyword>
<name>A0A7Y0HGC4_9PROT</name>